<reference evidence="2" key="1">
    <citation type="submission" date="2023-07" db="EMBL/GenBank/DDBJ databases">
        <authorList>
            <person name="Kim M.K."/>
        </authorList>
    </citation>
    <scope>NUCLEOTIDE SEQUENCE</scope>
    <source>
        <strain evidence="2">M29</strain>
    </source>
</reference>
<feature type="transmembrane region" description="Helical" evidence="1">
    <location>
        <begin position="12"/>
        <end position="31"/>
    </location>
</feature>
<keyword evidence="1" id="KW-1133">Transmembrane helix</keyword>
<protein>
    <recommendedName>
        <fullName evidence="4">DUF2939 domain-containing protein</fullName>
    </recommendedName>
</protein>
<comment type="caution">
    <text evidence="2">The sequence shown here is derived from an EMBL/GenBank/DDBJ whole genome shotgun (WGS) entry which is preliminary data.</text>
</comment>
<name>A0ABT9AIU2_9BACT</name>
<dbReference type="RefSeq" id="WP_305013553.1">
    <property type="nucleotide sequence ID" value="NZ_JAUQSX010000013.1"/>
</dbReference>
<gene>
    <name evidence="2" type="ORF">Q5H92_21150</name>
</gene>
<keyword evidence="1" id="KW-0812">Transmembrane</keyword>
<keyword evidence="3" id="KW-1185">Reference proteome</keyword>
<sequence length="217" mass="23532">MQLIIHSEAYMKRLLILVLLLALVGGGYYYFQSLKNGPKGALVSAAAAVQSHDMAAFEKYVDVSSVTSHLVDDVAQQGSALTSLLPGGSLMMGGALRMLKPALAKAAHQEVQRYVETGSLEAAAAAAPKRLVNISLTGLAGRVVSPESEFKGIKYTREEGDNAFVGLEVTQPKYDTTMVVEVKMRRQGDHWQMTQITNSGELLRGVARLEKKRLLNQ</sequence>
<proteinExistence type="predicted"/>
<organism evidence="2 3">
    <name type="scientific">Hymenobacter mellowenesis</name>
    <dbReference type="NCBI Taxonomy" id="3063995"/>
    <lineage>
        <taxon>Bacteria</taxon>
        <taxon>Pseudomonadati</taxon>
        <taxon>Bacteroidota</taxon>
        <taxon>Cytophagia</taxon>
        <taxon>Cytophagales</taxon>
        <taxon>Hymenobacteraceae</taxon>
        <taxon>Hymenobacter</taxon>
    </lineage>
</organism>
<dbReference type="Proteomes" id="UP001167796">
    <property type="component" value="Unassembled WGS sequence"/>
</dbReference>
<accession>A0ABT9AIU2</accession>
<evidence type="ECO:0008006" key="4">
    <source>
        <dbReference type="Google" id="ProtNLM"/>
    </source>
</evidence>
<keyword evidence="1" id="KW-0472">Membrane</keyword>
<evidence type="ECO:0000256" key="1">
    <source>
        <dbReference type="SAM" id="Phobius"/>
    </source>
</evidence>
<evidence type="ECO:0000313" key="2">
    <source>
        <dbReference type="EMBL" id="MDO7848886.1"/>
    </source>
</evidence>
<evidence type="ECO:0000313" key="3">
    <source>
        <dbReference type="Proteomes" id="UP001167796"/>
    </source>
</evidence>
<dbReference type="EMBL" id="JAUQSX010000013">
    <property type="protein sequence ID" value="MDO7848886.1"/>
    <property type="molecule type" value="Genomic_DNA"/>
</dbReference>